<sequence>MNRRSAIALGEIALLSDLGELIKKCVLRWLTLSTISGKVPTLRIRCCGLQLCRFGIAVSLLMYTGSAKPDSCYDAIKSNKERGLHMLYPLDMATEEQTVENMIKGREIYEPPRYINCADREEAI</sequence>
<dbReference type="Gene3D" id="3.30.950.10">
    <property type="entry name" value="Methyltransferase, Cobalt-precorrin-4 Transmethylase, Domain 2"/>
    <property type="match status" value="1"/>
</dbReference>
<evidence type="ECO:0000313" key="1">
    <source>
        <dbReference type="EMBL" id="TKR94429.1"/>
    </source>
</evidence>
<dbReference type="GO" id="GO:0017183">
    <property type="term" value="P:protein histidyl modification to diphthamide"/>
    <property type="evidence" value="ECO:0007669"/>
    <property type="project" value="InterPro"/>
</dbReference>
<reference evidence="1 2" key="1">
    <citation type="journal article" date="2015" name="Genome Biol.">
        <title>Comparative genomics of Steinernema reveals deeply conserved gene regulatory networks.</title>
        <authorList>
            <person name="Dillman A.R."/>
            <person name="Macchietto M."/>
            <person name="Porter C.F."/>
            <person name="Rogers A."/>
            <person name="Williams B."/>
            <person name="Antoshechkin I."/>
            <person name="Lee M.M."/>
            <person name="Goodwin Z."/>
            <person name="Lu X."/>
            <person name="Lewis E.E."/>
            <person name="Goodrich-Blair H."/>
            <person name="Stock S.P."/>
            <person name="Adams B.J."/>
            <person name="Sternberg P.W."/>
            <person name="Mortazavi A."/>
        </authorList>
    </citation>
    <scope>NUCLEOTIDE SEQUENCE [LARGE SCALE GENOMIC DNA]</scope>
    <source>
        <strain evidence="1 2">ALL</strain>
    </source>
</reference>
<dbReference type="STRING" id="34508.A0A4U5PDB1"/>
<comment type="caution">
    <text evidence="1">The sequence shown here is derived from an EMBL/GenBank/DDBJ whole genome shotgun (WGS) entry which is preliminary data.</text>
</comment>
<organism evidence="1 2">
    <name type="scientific">Steinernema carpocapsae</name>
    <name type="common">Entomopathogenic nematode</name>
    <dbReference type="NCBI Taxonomy" id="34508"/>
    <lineage>
        <taxon>Eukaryota</taxon>
        <taxon>Metazoa</taxon>
        <taxon>Ecdysozoa</taxon>
        <taxon>Nematoda</taxon>
        <taxon>Chromadorea</taxon>
        <taxon>Rhabditida</taxon>
        <taxon>Tylenchina</taxon>
        <taxon>Panagrolaimomorpha</taxon>
        <taxon>Strongyloidoidea</taxon>
        <taxon>Steinernematidae</taxon>
        <taxon>Steinernema</taxon>
    </lineage>
</organism>
<dbReference type="AlphaFoldDB" id="A0A4U5PDB1"/>
<gene>
    <name evidence="1" type="ORF">L596_008708</name>
</gene>
<name>A0A4U5PDB1_STECR</name>
<dbReference type="InterPro" id="IPR014776">
    <property type="entry name" value="4pyrrole_Mease_sub2"/>
</dbReference>
<dbReference type="PANTHER" id="PTHR10882">
    <property type="entry name" value="DIPHTHINE SYNTHASE"/>
    <property type="match status" value="1"/>
</dbReference>
<accession>A0A4U5PDB1</accession>
<reference evidence="1 2" key="2">
    <citation type="journal article" date="2019" name="G3 (Bethesda)">
        <title>Hybrid Assembly of the Genome of the Entomopathogenic Nematode Steinernema carpocapsae Identifies the X-Chromosome.</title>
        <authorList>
            <person name="Serra L."/>
            <person name="Macchietto M."/>
            <person name="Macias-Munoz A."/>
            <person name="McGill C.J."/>
            <person name="Rodriguez I.M."/>
            <person name="Rodriguez B."/>
            <person name="Murad R."/>
            <person name="Mortazavi A."/>
        </authorList>
    </citation>
    <scope>NUCLEOTIDE SEQUENCE [LARGE SCALE GENOMIC DNA]</scope>
    <source>
        <strain evidence="1 2">ALL</strain>
    </source>
</reference>
<dbReference type="PANTHER" id="PTHR10882:SF0">
    <property type="entry name" value="DIPHTHINE METHYL ESTER SYNTHASE"/>
    <property type="match status" value="1"/>
</dbReference>
<protein>
    <submittedName>
        <fullName evidence="1">Uncharacterized protein</fullName>
    </submittedName>
</protein>
<dbReference type="GO" id="GO:0008168">
    <property type="term" value="F:methyltransferase activity"/>
    <property type="evidence" value="ECO:0007669"/>
    <property type="project" value="InterPro"/>
</dbReference>
<dbReference type="InterPro" id="IPR004551">
    <property type="entry name" value="Dphthn_synthase"/>
</dbReference>
<evidence type="ECO:0000313" key="2">
    <source>
        <dbReference type="Proteomes" id="UP000298663"/>
    </source>
</evidence>
<dbReference type="SUPFAM" id="SSF53790">
    <property type="entry name" value="Tetrapyrrole methylase"/>
    <property type="match status" value="1"/>
</dbReference>
<dbReference type="Proteomes" id="UP000298663">
    <property type="component" value="Unassembled WGS sequence"/>
</dbReference>
<dbReference type="EMBL" id="AZBU02000002">
    <property type="protein sequence ID" value="TKR94429.1"/>
    <property type="molecule type" value="Genomic_DNA"/>
</dbReference>
<dbReference type="OrthoDB" id="2516at2759"/>
<dbReference type="InterPro" id="IPR035996">
    <property type="entry name" value="4pyrrol_Methylase_sf"/>
</dbReference>
<proteinExistence type="predicted"/>
<keyword evidence="2" id="KW-1185">Reference proteome</keyword>